<evidence type="ECO:0000256" key="5">
    <source>
        <dbReference type="ARBA" id="ARBA00023136"/>
    </source>
</evidence>
<organism evidence="7 8">
    <name type="scientific">Papaver somniferum</name>
    <name type="common">Opium poppy</name>
    <dbReference type="NCBI Taxonomy" id="3469"/>
    <lineage>
        <taxon>Eukaryota</taxon>
        <taxon>Viridiplantae</taxon>
        <taxon>Streptophyta</taxon>
        <taxon>Embryophyta</taxon>
        <taxon>Tracheophyta</taxon>
        <taxon>Spermatophyta</taxon>
        <taxon>Magnoliopsida</taxon>
        <taxon>Ranunculales</taxon>
        <taxon>Papaveraceae</taxon>
        <taxon>Papaveroideae</taxon>
        <taxon>Papaver</taxon>
    </lineage>
</organism>
<evidence type="ECO:0000256" key="3">
    <source>
        <dbReference type="ARBA" id="ARBA00022692"/>
    </source>
</evidence>
<feature type="transmembrane region" description="Helical" evidence="6">
    <location>
        <begin position="334"/>
        <end position="356"/>
    </location>
</feature>
<keyword evidence="4 6" id="KW-1133">Transmembrane helix</keyword>
<dbReference type="OMA" id="SECCENT"/>
<dbReference type="STRING" id="3469.A0A4Y7JNP8"/>
<feature type="transmembrane region" description="Helical" evidence="6">
    <location>
        <begin position="569"/>
        <end position="587"/>
    </location>
</feature>
<dbReference type="InterPro" id="IPR002528">
    <property type="entry name" value="MATE_fam"/>
</dbReference>
<feature type="transmembrane region" description="Helical" evidence="6">
    <location>
        <begin position="294"/>
        <end position="313"/>
    </location>
</feature>
<evidence type="ECO:0000256" key="1">
    <source>
        <dbReference type="ARBA" id="ARBA00004141"/>
    </source>
</evidence>
<dbReference type="GO" id="GO:0042910">
    <property type="term" value="F:xenobiotic transmembrane transporter activity"/>
    <property type="evidence" value="ECO:0007669"/>
    <property type="project" value="InterPro"/>
</dbReference>
<reference evidence="7 8" key="1">
    <citation type="journal article" date="2018" name="Science">
        <title>The opium poppy genome and morphinan production.</title>
        <authorList>
            <person name="Guo L."/>
            <person name="Winzer T."/>
            <person name="Yang X."/>
            <person name="Li Y."/>
            <person name="Ning Z."/>
            <person name="He Z."/>
            <person name="Teodor R."/>
            <person name="Lu Y."/>
            <person name="Bowser T.A."/>
            <person name="Graham I.A."/>
            <person name="Ye K."/>
        </authorList>
    </citation>
    <scope>NUCLEOTIDE SEQUENCE [LARGE SCALE GENOMIC DNA]</scope>
    <source>
        <strain evidence="8">cv. HN1</strain>
        <tissue evidence="7">Leaves</tissue>
    </source>
</reference>
<keyword evidence="5 6" id="KW-0472">Membrane</keyword>
<dbReference type="InterPro" id="IPR045069">
    <property type="entry name" value="MATE_euk"/>
</dbReference>
<feature type="transmembrane region" description="Helical" evidence="6">
    <location>
        <begin position="410"/>
        <end position="431"/>
    </location>
</feature>
<dbReference type="NCBIfam" id="TIGR00797">
    <property type="entry name" value="matE"/>
    <property type="match status" value="1"/>
</dbReference>
<keyword evidence="8" id="KW-1185">Reference proteome</keyword>
<dbReference type="EMBL" id="CM010719">
    <property type="protein sequence ID" value="RZC61359.1"/>
    <property type="molecule type" value="Genomic_DNA"/>
</dbReference>
<feature type="transmembrane region" description="Helical" evidence="6">
    <location>
        <begin position="803"/>
        <end position="823"/>
    </location>
</feature>
<evidence type="ECO:0000313" key="7">
    <source>
        <dbReference type="EMBL" id="RZC61359.1"/>
    </source>
</evidence>
<dbReference type="GO" id="GO:0015297">
    <property type="term" value="F:antiporter activity"/>
    <property type="evidence" value="ECO:0007669"/>
    <property type="project" value="InterPro"/>
</dbReference>
<feature type="transmembrane region" description="Helical" evidence="6">
    <location>
        <begin position="667"/>
        <end position="687"/>
    </location>
</feature>
<comment type="subcellular location">
    <subcellularLocation>
        <location evidence="1">Membrane</location>
        <topology evidence="1">Multi-pass membrane protein</topology>
    </subcellularLocation>
</comment>
<feature type="transmembrane region" description="Helical" evidence="6">
    <location>
        <begin position="378"/>
        <end position="398"/>
    </location>
</feature>
<feature type="transmembrane region" description="Helical" evidence="6">
    <location>
        <begin position="490"/>
        <end position="515"/>
    </location>
</feature>
<gene>
    <name evidence="7" type="ORF">C5167_023155</name>
</gene>
<evidence type="ECO:0000313" key="8">
    <source>
        <dbReference type="Proteomes" id="UP000316621"/>
    </source>
</evidence>
<dbReference type="AlphaFoldDB" id="A0A4Y7JNP8"/>
<evidence type="ECO:0000256" key="4">
    <source>
        <dbReference type="ARBA" id="ARBA00022989"/>
    </source>
</evidence>
<dbReference type="GO" id="GO:0016020">
    <property type="term" value="C:membrane"/>
    <property type="evidence" value="ECO:0007669"/>
    <property type="project" value="UniProtKB-SubCell"/>
</dbReference>
<feature type="transmembrane region" description="Helical" evidence="6">
    <location>
        <begin position="761"/>
        <end position="782"/>
    </location>
</feature>
<comment type="similarity">
    <text evidence="2 6">Belongs to the multi antimicrobial extrusion (MATE) (TC 2.A.66.1) family.</text>
</comment>
<feature type="transmembrane region" description="Helical" evidence="6">
    <location>
        <begin position="71"/>
        <end position="91"/>
    </location>
</feature>
<proteinExistence type="inferred from homology"/>
<dbReference type="Pfam" id="PF01554">
    <property type="entry name" value="MatE"/>
    <property type="match status" value="4"/>
</dbReference>
<feature type="transmembrane region" description="Helical" evidence="6">
    <location>
        <begin position="112"/>
        <end position="135"/>
    </location>
</feature>
<dbReference type="CDD" id="cd13132">
    <property type="entry name" value="MATE_eukaryotic"/>
    <property type="match status" value="2"/>
</dbReference>
<feature type="transmembrane region" description="Helical" evidence="6">
    <location>
        <begin position="639"/>
        <end position="661"/>
    </location>
</feature>
<dbReference type="Gramene" id="RZC61359">
    <property type="protein sequence ID" value="RZC61359"/>
    <property type="gene ID" value="C5167_023155"/>
</dbReference>
<dbReference type="PANTHER" id="PTHR11206">
    <property type="entry name" value="MULTIDRUG RESISTANCE PROTEIN"/>
    <property type="match status" value="1"/>
</dbReference>
<feature type="transmembrane region" description="Helical" evidence="6">
    <location>
        <begin position="708"/>
        <end position="741"/>
    </location>
</feature>
<protein>
    <recommendedName>
        <fullName evidence="6">Protein DETOXIFICATION</fullName>
    </recommendedName>
    <alternativeName>
        <fullName evidence="6">Multidrug and toxic compound extrusion protein</fullName>
    </alternativeName>
</protein>
<feature type="transmembrane region" description="Helical" evidence="6">
    <location>
        <begin position="181"/>
        <end position="204"/>
    </location>
</feature>
<feature type="transmembrane region" description="Helical" evidence="6">
    <location>
        <begin position="863"/>
        <end position="881"/>
    </location>
</feature>
<feature type="transmembrane region" description="Helical" evidence="6">
    <location>
        <begin position="210"/>
        <end position="235"/>
    </location>
</feature>
<evidence type="ECO:0000256" key="2">
    <source>
        <dbReference type="ARBA" id="ARBA00010199"/>
    </source>
</evidence>
<evidence type="ECO:0000256" key="6">
    <source>
        <dbReference type="RuleBase" id="RU004914"/>
    </source>
</evidence>
<name>A0A4Y7JNP8_PAPSO</name>
<feature type="transmembrane region" description="Helical" evidence="6">
    <location>
        <begin position="147"/>
        <end position="169"/>
    </location>
</feature>
<feature type="transmembrane region" description="Helical" evidence="6">
    <location>
        <begin position="527"/>
        <end position="548"/>
    </location>
</feature>
<accession>A0A4Y7JNP8</accession>
<feature type="transmembrane region" description="Helical" evidence="6">
    <location>
        <begin position="44"/>
        <end position="65"/>
    </location>
</feature>
<dbReference type="GO" id="GO:1990961">
    <property type="term" value="P:xenobiotic detoxification by transmembrane export across the plasma membrane"/>
    <property type="evidence" value="ECO:0007669"/>
    <property type="project" value="InterPro"/>
</dbReference>
<sequence>MKGDMEEEARLLKVGEDSRREIGFTWGVFVQEAKVASYIGGPMVAVTLSMYLLQVVSMMMVGHLGELSLSSAALATSLCGVTGFSLMLGMASGLETLSGQAFGAKQYRKLGVYTWSATISLTLVCIPIALLWVSIGKLLTFTGQDPLIALEAGKYATSLVPAVFAYAALQPLMRYFQSQSLIIPMLLSTSIAVVIHIPLCWVLVYKSGLGSIGAGLAIGISYWINVVFLGLYVAYSPSCELTRTSLTKEAFQGCGEFLRVSVPSAVMICLEWWSFELLILLSGLLPKPQLETSVLSICLTTISLVYMIPYGIAAAVSTRVSNELGAGRPQAARLAVCSVMIIALIELVIISVGLFACRNIMGYAYSNEKEVVDYVTDMVPLICVSVIVDSLQGVLSGVARGCGWQHIGAYVNLGAFYLAGIPVAVLLGFRLHYGGRGLWIGILTGSLIQTAMLAFITCRTDWEYQKANEEADGETKILTSGAFVEEAKKVGYIAGPMVAVSFSLQLIPVISMMMVGHLGELALSSTAMATSLCAVTGFSLLVGMAGGLETLCGQAYGAQQYRKLGVHTYSAMISLTLVCIPISFVWISMEKLLIFIGQDPLISQEAGRYAVCLIPGLFGCAIVQPLMKYLQAQSLVIPMLLSAITTLCFHIPLCWVFVFKFGFGNTGAAFAIGISYWLNVIFLGIYVKFSPLCKSTRVPLSKEALQGIGKFLSLAVPSAIMLCLLTISLISKIPFGIAAAASTRVSNELGAGRPQAARLTVFSVIIIAGTEMVIVSWALFVCRHIVGYAYSNEEGVIDSITSMVPLICFSAFLDGLQIVLTGIARGCGWQHVGAYVNLGSFYIGGISIALLLGFFLHLRGRGLWLGIMAGAVIQTAILSVITTRTNWEKQAKIARERIFQ</sequence>
<feature type="transmembrane region" description="Helical" evidence="6">
    <location>
        <begin position="437"/>
        <end position="456"/>
    </location>
</feature>
<keyword evidence="3 6" id="KW-0812">Transmembrane</keyword>
<dbReference type="Proteomes" id="UP000316621">
    <property type="component" value="Chromosome 5"/>
</dbReference>
<feature type="transmembrane region" description="Helical" evidence="6">
    <location>
        <begin position="835"/>
        <end position="856"/>
    </location>
</feature>
<feature type="transmembrane region" description="Helical" evidence="6">
    <location>
        <begin position="256"/>
        <end position="274"/>
    </location>
</feature>